<dbReference type="HOGENOM" id="CLU_012062_9_1_1"/>
<feature type="domain" description="RRM" evidence="4">
    <location>
        <begin position="38"/>
        <end position="114"/>
    </location>
</feature>
<feature type="compositionally biased region" description="Basic and acidic residues" evidence="3">
    <location>
        <begin position="1"/>
        <end position="18"/>
    </location>
</feature>
<dbReference type="EMBL" id="ML005413">
    <property type="protein sequence ID" value="RKP18607.1"/>
    <property type="molecule type" value="Genomic_DNA"/>
</dbReference>
<keyword evidence="7" id="KW-1185">Reference proteome</keyword>
<feature type="domain" description="RRM" evidence="4">
    <location>
        <begin position="162"/>
        <end position="239"/>
    </location>
</feature>
<keyword evidence="1 2" id="KW-0694">RNA-binding</keyword>
<feature type="region of interest" description="Disordered" evidence="3">
    <location>
        <begin position="1"/>
        <end position="37"/>
    </location>
</feature>
<dbReference type="CDD" id="cd00590">
    <property type="entry name" value="RRM_SF"/>
    <property type="match status" value="1"/>
</dbReference>
<dbReference type="OrthoDB" id="439808at2759"/>
<accession>A0A075B1G1</accession>
<reference evidence="5 7" key="1">
    <citation type="journal article" date="2013" name="Curr. Biol.">
        <title>Shared signatures of parasitism and phylogenomics unite Cryptomycota and microsporidia.</title>
        <authorList>
            <person name="James T.Y."/>
            <person name="Pelin A."/>
            <person name="Bonen L."/>
            <person name="Ahrendt S."/>
            <person name="Sain D."/>
            <person name="Corradi N."/>
            <person name="Stajich J.E."/>
        </authorList>
    </citation>
    <scope>NUCLEOTIDE SEQUENCE [LARGE SCALE GENOMIC DNA]</scope>
    <source>
        <strain evidence="5">CSF55</strain>
        <strain evidence="5">CSF55</strain>
    </source>
</reference>
<dbReference type="InterPro" id="IPR000504">
    <property type="entry name" value="RRM_dom"/>
</dbReference>
<dbReference type="Proteomes" id="UP000030755">
    <property type="component" value="Unassembled WGS sequence"/>
</dbReference>
<gene>
    <name evidence="5" type="ORF">O9G_004509</name>
    <name evidence="6" type="ORF">ROZALSC1DRAFT_29718</name>
</gene>
<feature type="compositionally biased region" description="Polar residues" evidence="3">
    <location>
        <begin position="23"/>
        <end position="32"/>
    </location>
</feature>
<dbReference type="OMA" id="MHGKDVN"/>
<evidence type="ECO:0000256" key="1">
    <source>
        <dbReference type="ARBA" id="ARBA00022884"/>
    </source>
</evidence>
<dbReference type="InterPro" id="IPR052462">
    <property type="entry name" value="SLIRP/GR-RBP-like"/>
</dbReference>
<dbReference type="SMART" id="SM00361">
    <property type="entry name" value="RRM_1"/>
    <property type="match status" value="2"/>
</dbReference>
<dbReference type="STRING" id="988480.A0A075B1G1"/>
<protein>
    <submittedName>
        <fullName evidence="5">RNA recognition motif domain-containing protein</fullName>
    </submittedName>
    <submittedName>
        <fullName evidence="6">RNA-binding domain-containing protein</fullName>
    </submittedName>
</protein>
<reference evidence="8" key="2">
    <citation type="journal article" date="2018" name="Nat. Microbiol.">
        <title>Leveraging single-cell genomics to expand the fungal tree of life.</title>
        <authorList>
            <person name="Ahrendt S.R."/>
            <person name="Quandt C.A."/>
            <person name="Ciobanu D."/>
            <person name="Clum A."/>
            <person name="Salamov A."/>
            <person name="Andreopoulos B."/>
            <person name="Cheng J.F."/>
            <person name="Woyke T."/>
            <person name="Pelin A."/>
            <person name="Henrissat B."/>
            <person name="Reynolds N.K."/>
            <person name="Benny G.L."/>
            <person name="Smith M.E."/>
            <person name="James T.Y."/>
            <person name="Grigoriev I.V."/>
        </authorList>
    </citation>
    <scope>NUCLEOTIDE SEQUENCE [LARGE SCALE GENOMIC DNA]</scope>
    <source>
        <strain evidence="8">CSF55</strain>
    </source>
</reference>
<dbReference type="SMART" id="SM00360">
    <property type="entry name" value="RRM"/>
    <property type="match status" value="2"/>
</dbReference>
<evidence type="ECO:0000313" key="8">
    <source>
        <dbReference type="Proteomes" id="UP000281549"/>
    </source>
</evidence>
<dbReference type="PANTHER" id="PTHR48027">
    <property type="entry name" value="HETEROGENEOUS NUCLEAR RIBONUCLEOPROTEIN 87F-RELATED"/>
    <property type="match status" value="1"/>
</dbReference>
<dbReference type="InterPro" id="IPR035979">
    <property type="entry name" value="RBD_domain_sf"/>
</dbReference>
<dbReference type="GO" id="GO:0003723">
    <property type="term" value="F:RNA binding"/>
    <property type="evidence" value="ECO:0007669"/>
    <property type="project" value="UniProtKB-UniRule"/>
</dbReference>
<evidence type="ECO:0000256" key="3">
    <source>
        <dbReference type="SAM" id="MobiDB-lite"/>
    </source>
</evidence>
<name>A0A075B1G1_ROZAC</name>
<evidence type="ECO:0000313" key="7">
    <source>
        <dbReference type="Proteomes" id="UP000030755"/>
    </source>
</evidence>
<evidence type="ECO:0000313" key="5">
    <source>
        <dbReference type="EMBL" id="EPZ36383.1"/>
    </source>
</evidence>
<dbReference type="Gene3D" id="3.30.70.330">
    <property type="match status" value="2"/>
</dbReference>
<dbReference type="Pfam" id="PF00076">
    <property type="entry name" value="RRM_1"/>
    <property type="match status" value="2"/>
</dbReference>
<dbReference type="InterPro" id="IPR012677">
    <property type="entry name" value="Nucleotide-bd_a/b_plait_sf"/>
</dbReference>
<proteinExistence type="predicted"/>
<dbReference type="EMBL" id="KE560569">
    <property type="protein sequence ID" value="EPZ36383.1"/>
    <property type="molecule type" value="Genomic_DNA"/>
</dbReference>
<reference evidence="6" key="3">
    <citation type="submission" date="2018-08" db="EMBL/GenBank/DDBJ databases">
        <title>Leveraging single-cell genomics to expand the Fungal Tree of Life.</title>
        <authorList>
            <consortium name="DOE Joint Genome Institute"/>
            <person name="Ahrendt S.R."/>
            <person name="Quandt C.A."/>
            <person name="Ciobanu D."/>
            <person name="Clum A."/>
            <person name="Salamov A."/>
            <person name="Andreopoulos B."/>
            <person name="Cheng J.-F."/>
            <person name="Woyke T."/>
            <person name="Pelin A."/>
            <person name="Henrissat B."/>
            <person name="Reynolds N."/>
            <person name="Benny G.L."/>
            <person name="Smith M.E."/>
            <person name="James T.Y."/>
            <person name="Grigoriev I.V."/>
        </authorList>
    </citation>
    <scope>NUCLEOTIDE SEQUENCE</scope>
    <source>
        <strain evidence="6">CSF55</strain>
    </source>
</reference>
<feature type="compositionally biased region" description="Basic residues" evidence="3">
    <location>
        <begin position="125"/>
        <end position="154"/>
    </location>
</feature>
<dbReference type="Proteomes" id="UP000281549">
    <property type="component" value="Unassembled WGS sequence"/>
</dbReference>
<dbReference type="SUPFAM" id="SSF54928">
    <property type="entry name" value="RNA-binding domain, RBD"/>
    <property type="match status" value="2"/>
</dbReference>
<dbReference type="AlphaFoldDB" id="A0A075B1G1"/>
<evidence type="ECO:0000256" key="2">
    <source>
        <dbReference type="PROSITE-ProRule" id="PRU00176"/>
    </source>
</evidence>
<dbReference type="PROSITE" id="PS50102">
    <property type="entry name" value="RRM"/>
    <property type="match status" value="2"/>
</dbReference>
<dbReference type="InterPro" id="IPR003954">
    <property type="entry name" value="RRM_euk-type"/>
</dbReference>
<evidence type="ECO:0000259" key="4">
    <source>
        <dbReference type="PROSITE" id="PS50102"/>
    </source>
</evidence>
<organism evidence="5 7">
    <name type="scientific">Rozella allomycis (strain CSF55)</name>
    <dbReference type="NCBI Taxonomy" id="988480"/>
    <lineage>
        <taxon>Eukaryota</taxon>
        <taxon>Fungi</taxon>
        <taxon>Fungi incertae sedis</taxon>
        <taxon>Cryptomycota</taxon>
        <taxon>Cryptomycota incertae sedis</taxon>
        <taxon>Rozella</taxon>
    </lineage>
</organism>
<evidence type="ECO:0000313" key="6">
    <source>
        <dbReference type="EMBL" id="RKP18607.1"/>
    </source>
</evidence>
<feature type="region of interest" description="Disordered" evidence="3">
    <location>
        <begin position="118"/>
        <end position="154"/>
    </location>
</feature>
<sequence length="252" mass="28466">MAEKRMPKKDTSPTRSQREPSPARSTHSAQSASDKEGRKIFVGNLDFQTTNIELKEFFATEGKVLKAHIITRGTLSRGYGFVTFEKAEEAERAVEKLNQTELNGRKINCEIAIPREHHNESNARGRGRLGRRGRGRGRGRGGFRGGRRFSKRRIAQGEPSTDMVFVTNIPYSVDEDELTNHFKGLSVSEVTIPRNSHNQRSRGFAFVTFSKAEDQKKAVEKFDQTEIEGRSLKVRIAKERPKEDSKTGEADE</sequence>